<dbReference type="InterPro" id="IPR019201">
    <property type="entry name" value="DUF2065"/>
</dbReference>
<comment type="caution">
    <text evidence="2">The sequence shown here is derived from an EMBL/GenBank/DDBJ whole genome shotgun (WGS) entry which is preliminary data.</text>
</comment>
<proteinExistence type="predicted"/>
<sequence>MRDFAAAIGLVFAIEGMLMAGFTDQMRKSMAAAARENPNTLRGVGLGAALVGVAIVWASRSLL</sequence>
<dbReference type="AlphaFoldDB" id="A0A366FW63"/>
<dbReference type="EMBL" id="QNRK01000001">
    <property type="protein sequence ID" value="RBP18260.1"/>
    <property type="molecule type" value="Genomic_DNA"/>
</dbReference>
<dbReference type="Proteomes" id="UP000253529">
    <property type="component" value="Unassembled WGS sequence"/>
</dbReference>
<keyword evidence="1" id="KW-1133">Transmembrane helix</keyword>
<evidence type="ECO:0000256" key="1">
    <source>
        <dbReference type="SAM" id="Phobius"/>
    </source>
</evidence>
<reference evidence="2 3" key="1">
    <citation type="submission" date="2018-06" db="EMBL/GenBank/DDBJ databases">
        <title>Genomic Encyclopedia of Type Strains, Phase IV (KMG-IV): sequencing the most valuable type-strain genomes for metagenomic binning, comparative biology and taxonomic classification.</title>
        <authorList>
            <person name="Goeker M."/>
        </authorList>
    </citation>
    <scope>NUCLEOTIDE SEQUENCE [LARGE SCALE GENOMIC DNA]</scope>
    <source>
        <strain evidence="2 3">DSM 24875</strain>
    </source>
</reference>
<feature type="transmembrane region" description="Helical" evidence="1">
    <location>
        <begin position="41"/>
        <end position="59"/>
    </location>
</feature>
<keyword evidence="3" id="KW-1185">Reference proteome</keyword>
<evidence type="ECO:0000313" key="3">
    <source>
        <dbReference type="Proteomes" id="UP000253529"/>
    </source>
</evidence>
<gene>
    <name evidence="2" type="ORF">DFR50_101204</name>
</gene>
<dbReference type="Pfam" id="PF09838">
    <property type="entry name" value="DUF2065"/>
    <property type="match status" value="1"/>
</dbReference>
<organism evidence="2 3">
    <name type="scientific">Roseiarcus fermentans</name>
    <dbReference type="NCBI Taxonomy" id="1473586"/>
    <lineage>
        <taxon>Bacteria</taxon>
        <taxon>Pseudomonadati</taxon>
        <taxon>Pseudomonadota</taxon>
        <taxon>Alphaproteobacteria</taxon>
        <taxon>Hyphomicrobiales</taxon>
        <taxon>Roseiarcaceae</taxon>
        <taxon>Roseiarcus</taxon>
    </lineage>
</organism>
<keyword evidence="1" id="KW-0472">Membrane</keyword>
<protein>
    <recommendedName>
        <fullName evidence="4">DUF2065 domain-containing protein</fullName>
    </recommendedName>
</protein>
<accession>A0A366FW63</accession>
<name>A0A366FW63_9HYPH</name>
<keyword evidence="1" id="KW-0812">Transmembrane</keyword>
<dbReference type="OrthoDB" id="9815199at2"/>
<evidence type="ECO:0008006" key="4">
    <source>
        <dbReference type="Google" id="ProtNLM"/>
    </source>
</evidence>
<dbReference type="RefSeq" id="WP_113887318.1">
    <property type="nucleotide sequence ID" value="NZ_QNRK01000001.1"/>
</dbReference>
<evidence type="ECO:0000313" key="2">
    <source>
        <dbReference type="EMBL" id="RBP18260.1"/>
    </source>
</evidence>